<evidence type="ECO:0000313" key="2">
    <source>
        <dbReference type="EMBL" id="KRK93494.1"/>
    </source>
</evidence>
<feature type="transmembrane region" description="Helical" evidence="1">
    <location>
        <begin position="196"/>
        <end position="228"/>
    </location>
</feature>
<accession>A0AAJ0PD48</accession>
<feature type="transmembrane region" description="Helical" evidence="1">
    <location>
        <begin position="435"/>
        <end position="452"/>
    </location>
</feature>
<sequence>MYYSIEKAKEVSQMKRTNKTAVSYYLLSVLVPMLLMVGLYAMLQIVPFGRHNLLISDLGTQYMPFLAEFKRQMAQMNFSTYSFSLSLGGDILPLAAYYLISPFNLLLLFWSNSQLPVVVGYVIILKIGAMGLTMAHFLKTRQPEYHFSALIFATAYSLSGFVAMNFYNLMWLDALIFLPLVILGLERLFLKGRPGLYIWMLVATIFTNYYLGYMSCLFAVLYAISLLIKWKQPQQSWWQLVVHWRQAIWQFCWASLIAGGTTAVVLLPSLLGMLKTGKKTIAATSFYPTPQFGWEVLSQFQVGGSHYTQRLIHEPTLFISTLALLFAVYYFCLPTIRRQAKWSNGFLIVSLALSFWVTTFNTMWHMFQQPEGFPYRNTYLMAFVLIKIAYEASIEPIGKRQTKRLVILIVGGLLSIGQLALYYGPHVRGVQKQSLWLLIGLMVLASVIFAAWQKGARWQPWVIGLGAVLTFSELVINGRLTTTKLPMGDQVVYAQQYQRQAALFEQLERQTPDFYRVNNQAILLKKAFKEPYYGYNDALTFGQYTLNNYSSTLDERMRTMLVNLGFYSKNARRINGIGHTVLTDLLFANQYDLIAKQGQVVTQPHKTLGLGFAVNDQLAHVALKAHEPFENQDRIMQAMTGQTTPFYQYNQLDLQAQKRRQITFTTQVKTSGYAYLYLPQQNLSKLKVKINGRTHKAPIELNGTTIIGLGRYQKGQQLTLTITSRQPKAFRKIQVASLDQVHFDQAFDQLAQQRLKIDLKQLSADNGRIAGVVPAKTADQLLYLSVPYDSGWHAQVNHQTVRTRRVMGNMLAVPLEKGTNQVRLVYRAPGLIIGAIISTFSLMTWGLILIKQRWH</sequence>
<feature type="transmembrane region" description="Helical" evidence="1">
    <location>
        <begin position="315"/>
        <end position="333"/>
    </location>
</feature>
<gene>
    <name evidence="2" type="ORF">FC08_GL000035</name>
</gene>
<keyword evidence="1" id="KW-1133">Transmembrane helix</keyword>
<feature type="transmembrane region" description="Helical" evidence="1">
    <location>
        <begin position="248"/>
        <end position="271"/>
    </location>
</feature>
<dbReference type="PANTHER" id="PTHR38454:SF1">
    <property type="entry name" value="INTEGRAL MEMBRANE PROTEIN"/>
    <property type="match status" value="1"/>
</dbReference>
<feature type="transmembrane region" description="Helical" evidence="1">
    <location>
        <begin position="21"/>
        <end position="43"/>
    </location>
</feature>
<comment type="caution">
    <text evidence="2">The sequence shown here is derived from an EMBL/GenBank/DDBJ whole genome shotgun (WGS) entry which is preliminary data.</text>
</comment>
<dbReference type="PANTHER" id="PTHR38454">
    <property type="entry name" value="INTEGRAL MEMBRANE PROTEIN-RELATED"/>
    <property type="match status" value="1"/>
</dbReference>
<protein>
    <recommendedName>
        <fullName evidence="4">Integral membrane protein</fullName>
    </recommendedName>
</protein>
<feature type="transmembrane region" description="Helical" evidence="1">
    <location>
        <begin position="405"/>
        <end position="423"/>
    </location>
</feature>
<evidence type="ECO:0000313" key="3">
    <source>
        <dbReference type="Proteomes" id="UP000050828"/>
    </source>
</evidence>
<feature type="transmembrane region" description="Helical" evidence="1">
    <location>
        <begin position="461"/>
        <end position="480"/>
    </location>
</feature>
<dbReference type="Proteomes" id="UP000050828">
    <property type="component" value="Unassembled WGS sequence"/>
</dbReference>
<dbReference type="Pfam" id="PF09586">
    <property type="entry name" value="YfhO"/>
    <property type="match status" value="1"/>
</dbReference>
<feature type="transmembrane region" description="Helical" evidence="1">
    <location>
        <begin position="830"/>
        <end position="850"/>
    </location>
</feature>
<reference evidence="2 3" key="1">
    <citation type="journal article" date="2015" name="Genome Announc.">
        <title>Expanding the biotechnology potential of lactobacilli through comparative genomics of 213 strains and associated genera.</title>
        <authorList>
            <person name="Sun Z."/>
            <person name="Harris H.M."/>
            <person name="McCann A."/>
            <person name="Guo C."/>
            <person name="Argimon S."/>
            <person name="Zhang W."/>
            <person name="Yang X."/>
            <person name="Jeffery I.B."/>
            <person name="Cooney J.C."/>
            <person name="Kagawa T.F."/>
            <person name="Liu W."/>
            <person name="Song Y."/>
            <person name="Salvetti E."/>
            <person name="Wrobel A."/>
            <person name="Rasinkangas P."/>
            <person name="Parkhill J."/>
            <person name="Rea M.C."/>
            <person name="O'Sullivan O."/>
            <person name="Ritari J."/>
            <person name="Douillard F.P."/>
            <person name="Paul Ross R."/>
            <person name="Yang R."/>
            <person name="Briner A.E."/>
            <person name="Felis G.E."/>
            <person name="de Vos W.M."/>
            <person name="Barrangou R."/>
            <person name="Klaenhammer T.R."/>
            <person name="Caufield P.W."/>
            <person name="Cui Y."/>
            <person name="Zhang H."/>
            <person name="O'Toole P.W."/>
        </authorList>
    </citation>
    <scope>NUCLEOTIDE SEQUENCE [LARGE SCALE GENOMIC DNA]</scope>
    <source>
        <strain evidence="2 3">DSM 20019</strain>
    </source>
</reference>
<evidence type="ECO:0008006" key="4">
    <source>
        <dbReference type="Google" id="ProtNLM"/>
    </source>
</evidence>
<feature type="transmembrane region" description="Helical" evidence="1">
    <location>
        <begin position="117"/>
        <end position="139"/>
    </location>
</feature>
<proteinExistence type="predicted"/>
<dbReference type="EMBL" id="AZDL01000001">
    <property type="protein sequence ID" value="KRK93494.1"/>
    <property type="molecule type" value="Genomic_DNA"/>
</dbReference>
<dbReference type="AlphaFoldDB" id="A0AAJ0PD48"/>
<keyword evidence="1" id="KW-0472">Membrane</keyword>
<feature type="transmembrane region" description="Helical" evidence="1">
    <location>
        <begin position="91"/>
        <end position="110"/>
    </location>
</feature>
<feature type="transmembrane region" description="Helical" evidence="1">
    <location>
        <begin position="171"/>
        <end position="190"/>
    </location>
</feature>
<organism evidence="2 3">
    <name type="scientific">Latilactobacillus curvatus JCM 1096 = DSM 20019</name>
    <dbReference type="NCBI Taxonomy" id="1293592"/>
    <lineage>
        <taxon>Bacteria</taxon>
        <taxon>Bacillati</taxon>
        <taxon>Bacillota</taxon>
        <taxon>Bacilli</taxon>
        <taxon>Lactobacillales</taxon>
        <taxon>Lactobacillaceae</taxon>
        <taxon>Latilactobacillus</taxon>
    </lineage>
</organism>
<dbReference type="InterPro" id="IPR018580">
    <property type="entry name" value="Uncharacterised_YfhO"/>
</dbReference>
<evidence type="ECO:0000256" key="1">
    <source>
        <dbReference type="SAM" id="Phobius"/>
    </source>
</evidence>
<feature type="transmembrane region" description="Helical" evidence="1">
    <location>
        <begin position="145"/>
        <end position="164"/>
    </location>
</feature>
<keyword evidence="1" id="KW-0812">Transmembrane</keyword>
<name>A0AAJ0PD48_LATCU</name>
<feature type="transmembrane region" description="Helical" evidence="1">
    <location>
        <begin position="345"/>
        <end position="367"/>
    </location>
</feature>